<keyword evidence="2" id="KW-0966">Cell projection</keyword>
<evidence type="ECO:0000313" key="2">
    <source>
        <dbReference type="EMBL" id="WFN37348.1"/>
    </source>
</evidence>
<dbReference type="EMBL" id="CP091092">
    <property type="protein sequence ID" value="WFN37348.1"/>
    <property type="molecule type" value="Genomic_DNA"/>
</dbReference>
<organism evidence="2 3">
    <name type="scientific">Methanomicrobium antiquum</name>
    <dbReference type="NCBI Taxonomy" id="487686"/>
    <lineage>
        <taxon>Archaea</taxon>
        <taxon>Methanobacteriati</taxon>
        <taxon>Methanobacteriota</taxon>
        <taxon>Stenosarchaea group</taxon>
        <taxon>Methanomicrobia</taxon>
        <taxon>Methanomicrobiales</taxon>
        <taxon>Methanomicrobiaceae</taxon>
        <taxon>Methanomicrobium</taxon>
    </lineage>
</organism>
<dbReference type="KEGG" id="manq:L1994_02875"/>
<dbReference type="Proteomes" id="UP001218895">
    <property type="component" value="Chromosome"/>
</dbReference>
<protein>
    <submittedName>
        <fullName evidence="2">Flagellin</fullName>
    </submittedName>
</protein>
<keyword evidence="1" id="KW-0812">Transmembrane</keyword>
<evidence type="ECO:0000313" key="3">
    <source>
        <dbReference type="Proteomes" id="UP001218895"/>
    </source>
</evidence>
<evidence type="ECO:0000256" key="1">
    <source>
        <dbReference type="SAM" id="Phobius"/>
    </source>
</evidence>
<reference evidence="2" key="1">
    <citation type="submission" date="2022-01" db="EMBL/GenBank/DDBJ databases">
        <title>Complete genome of Methanomicrobium antiquum DSM 21220.</title>
        <authorList>
            <person name="Chen S.-C."/>
            <person name="You Y.-T."/>
            <person name="Zhou Y.-Z."/>
            <person name="Lai M.-C."/>
        </authorList>
    </citation>
    <scope>NUCLEOTIDE SEQUENCE</scope>
    <source>
        <strain evidence="2">DSM 21220</strain>
    </source>
</reference>
<feature type="transmembrane region" description="Helical" evidence="1">
    <location>
        <begin position="6"/>
        <end position="28"/>
    </location>
</feature>
<sequence length="319" mass="35849">MKNDCAVAPVVAGLLILAVIVTVISVYFTTYVPSLKEEAEIEHLSNVEREFLLFSSDIENAVWQKSEGRLSRNIELGGGDVFLSSIKSGGVLQVFNDSVLYQIKNSSGISKNFSAVRFSYTPISNFWHNQGYSWQFGYVNLTTEYGEQTPLLYSDMNSVKLKLNTSSNSSGLFSSLFDINCMYEPVFEKDAYGNFTGTNYLNCTEISMTLTGFKTGEKNYASGNGLSALSLETQINNYDFTEEKINFTVFEETPLNINETLWKDMNKKLALIEKRKFNNVHVLCYQEDIDSHIGNSLGISFIDPLKVKIREINLIISAQ</sequence>
<keyword evidence="2" id="KW-0282">Flagellum</keyword>
<gene>
    <name evidence="2" type="ORF">L1994_02875</name>
</gene>
<dbReference type="AlphaFoldDB" id="A0AAF0JU72"/>
<dbReference type="GeneID" id="79949304"/>
<name>A0AAF0JU72_9EURY</name>
<keyword evidence="3" id="KW-1185">Reference proteome</keyword>
<proteinExistence type="predicted"/>
<dbReference type="RefSeq" id="WP_278100187.1">
    <property type="nucleotide sequence ID" value="NZ_CP091092.1"/>
</dbReference>
<accession>A0AAF0JU72</accession>
<keyword evidence="2" id="KW-0969">Cilium</keyword>
<keyword evidence="1" id="KW-0472">Membrane</keyword>
<keyword evidence="1" id="KW-1133">Transmembrane helix</keyword>